<dbReference type="RefSeq" id="WP_118065441.1">
    <property type="nucleotide sequence ID" value="NZ_QSAG01000019.1"/>
</dbReference>
<proteinExistence type="predicted"/>
<organism evidence="2 3">
    <name type="scientific">Segatella copri</name>
    <dbReference type="NCBI Taxonomy" id="165179"/>
    <lineage>
        <taxon>Bacteria</taxon>
        <taxon>Pseudomonadati</taxon>
        <taxon>Bacteroidota</taxon>
        <taxon>Bacteroidia</taxon>
        <taxon>Bacteroidales</taxon>
        <taxon>Prevotellaceae</taxon>
        <taxon>Segatella</taxon>
    </lineage>
</organism>
<name>A0AA92TX37_9BACT</name>
<evidence type="ECO:0000313" key="3">
    <source>
        <dbReference type="Proteomes" id="UP000283785"/>
    </source>
</evidence>
<dbReference type="AlphaFoldDB" id="A0AA92TX37"/>
<evidence type="ECO:0000256" key="1">
    <source>
        <dbReference type="SAM" id="SignalP"/>
    </source>
</evidence>
<comment type="caution">
    <text evidence="2">The sequence shown here is derived from an EMBL/GenBank/DDBJ whole genome shotgun (WGS) entry which is preliminary data.</text>
</comment>
<evidence type="ECO:0008006" key="4">
    <source>
        <dbReference type="Google" id="ProtNLM"/>
    </source>
</evidence>
<gene>
    <name evidence="2" type="ORF">DWV76_10425</name>
</gene>
<feature type="chain" id="PRO_5041706286" description="DUF4925 domain-containing protein" evidence="1">
    <location>
        <begin position="22"/>
        <end position="260"/>
    </location>
</feature>
<reference evidence="2 3" key="1">
    <citation type="submission" date="2018-08" db="EMBL/GenBank/DDBJ databases">
        <title>A genome reference for cultivated species of the human gut microbiota.</title>
        <authorList>
            <person name="Zou Y."/>
            <person name="Xue W."/>
            <person name="Luo G."/>
        </authorList>
    </citation>
    <scope>NUCLEOTIDE SEQUENCE [LARGE SCALE GENOMIC DNA]</scope>
    <source>
        <strain evidence="2 3">AF12-50</strain>
    </source>
</reference>
<sequence>MKKFIYLMAMVCTLGFFTACSSDDDNDEKEFVRNEKIEGTWNLQEVTKQDLGNGSEWYNGSAKFTWDCPEGTVLNIDMGGGFELPMDINTVIYPLMNNMANEYLPKVLKDITFTKDGQINATYAEASDDENAVPEWKTAMGYASYTVANENLIYVTIDADKATADIDDAAEKAQIKGILEQFKQIPVNIRWNGSKPYFFVDKAFVQPMIASLVIMIEKVPATDMDEEDLKQFNMLKSILNQLPPIMDKTTKFEAGLELIK</sequence>
<feature type="signal peptide" evidence="1">
    <location>
        <begin position="1"/>
        <end position="21"/>
    </location>
</feature>
<protein>
    <recommendedName>
        <fullName evidence="4">DUF4925 domain-containing protein</fullName>
    </recommendedName>
</protein>
<dbReference type="EMBL" id="QSAG01000019">
    <property type="protein sequence ID" value="RGW42220.1"/>
    <property type="molecule type" value="Genomic_DNA"/>
</dbReference>
<dbReference type="Proteomes" id="UP000283785">
    <property type="component" value="Unassembled WGS sequence"/>
</dbReference>
<evidence type="ECO:0000313" key="2">
    <source>
        <dbReference type="EMBL" id="RGW42220.1"/>
    </source>
</evidence>
<keyword evidence="1" id="KW-0732">Signal</keyword>
<dbReference type="PROSITE" id="PS51257">
    <property type="entry name" value="PROKAR_LIPOPROTEIN"/>
    <property type="match status" value="1"/>
</dbReference>
<accession>A0AA92TX37</accession>